<name>A0A517N6J6_9BACT</name>
<organism evidence="3 4">
    <name type="scientific">Rubripirellula lacrimiformis</name>
    <dbReference type="NCBI Taxonomy" id="1930273"/>
    <lineage>
        <taxon>Bacteria</taxon>
        <taxon>Pseudomonadati</taxon>
        <taxon>Planctomycetota</taxon>
        <taxon>Planctomycetia</taxon>
        <taxon>Pirellulales</taxon>
        <taxon>Pirellulaceae</taxon>
        <taxon>Rubripirellula</taxon>
    </lineage>
</organism>
<dbReference type="AlphaFoldDB" id="A0A517N6J6"/>
<protein>
    <recommendedName>
        <fullName evidence="2">3-keto-alpha-glucoside-1,2-lyase/3-keto-2-hydroxy-glucal hydratase domain-containing protein</fullName>
    </recommendedName>
</protein>
<dbReference type="Gene3D" id="2.60.120.560">
    <property type="entry name" value="Exo-inulinase, domain 1"/>
    <property type="match status" value="1"/>
</dbReference>
<sequence precursor="true">MFGPGLFPMTGTPLKNHRPLLPLVLVLCAAFTATADDDWQSRSLPLFDEHSLAGWEGNAYWFRIENDESGTAAVVAGRLDQKIPHNEFLCTTQNYDNFELRYEVKLVGKGQNAGVQFRSKRVKGTTEVSGYQADAGQVGDRPVWGALYDESRRRKMLAEGNADEVRQWVKQDDWNQLRVVCRDRHIQIFLNGEKSIDYTETDDSIPGYGVIGLQIHSGPPTEAWYRNIRVQQFQVTK</sequence>
<feature type="signal peptide" evidence="1">
    <location>
        <begin position="1"/>
        <end position="35"/>
    </location>
</feature>
<evidence type="ECO:0000313" key="4">
    <source>
        <dbReference type="Proteomes" id="UP000318538"/>
    </source>
</evidence>
<feature type="domain" description="3-keto-alpha-glucoside-1,2-lyase/3-keto-2-hydroxy-glucal hydratase" evidence="2">
    <location>
        <begin position="45"/>
        <end position="230"/>
    </location>
</feature>
<gene>
    <name evidence="3" type="ORF">K227x_11470</name>
</gene>
<evidence type="ECO:0000313" key="3">
    <source>
        <dbReference type="EMBL" id="QDT02769.1"/>
    </source>
</evidence>
<keyword evidence="4" id="KW-1185">Reference proteome</keyword>
<evidence type="ECO:0000256" key="1">
    <source>
        <dbReference type="SAM" id="SignalP"/>
    </source>
</evidence>
<dbReference type="Pfam" id="PF06439">
    <property type="entry name" value="3keto-disac_hyd"/>
    <property type="match status" value="1"/>
</dbReference>
<reference evidence="3 4" key="1">
    <citation type="submission" date="2019-02" db="EMBL/GenBank/DDBJ databases">
        <title>Deep-cultivation of Planctomycetes and their phenomic and genomic characterization uncovers novel biology.</title>
        <authorList>
            <person name="Wiegand S."/>
            <person name="Jogler M."/>
            <person name="Boedeker C."/>
            <person name="Pinto D."/>
            <person name="Vollmers J."/>
            <person name="Rivas-Marin E."/>
            <person name="Kohn T."/>
            <person name="Peeters S.H."/>
            <person name="Heuer A."/>
            <person name="Rast P."/>
            <person name="Oberbeckmann S."/>
            <person name="Bunk B."/>
            <person name="Jeske O."/>
            <person name="Meyerdierks A."/>
            <person name="Storesund J.E."/>
            <person name="Kallscheuer N."/>
            <person name="Luecker S."/>
            <person name="Lage O.M."/>
            <person name="Pohl T."/>
            <person name="Merkel B.J."/>
            <person name="Hornburger P."/>
            <person name="Mueller R.-W."/>
            <person name="Bruemmer F."/>
            <person name="Labrenz M."/>
            <person name="Spormann A.M."/>
            <person name="Op den Camp H."/>
            <person name="Overmann J."/>
            <person name="Amann R."/>
            <person name="Jetten M.S.M."/>
            <person name="Mascher T."/>
            <person name="Medema M.H."/>
            <person name="Devos D.P."/>
            <person name="Kaster A.-K."/>
            <person name="Ovreas L."/>
            <person name="Rohde M."/>
            <person name="Galperin M.Y."/>
            <person name="Jogler C."/>
        </authorList>
    </citation>
    <scope>NUCLEOTIDE SEQUENCE [LARGE SCALE GENOMIC DNA]</scope>
    <source>
        <strain evidence="3 4">K22_7</strain>
    </source>
</reference>
<dbReference type="InterPro" id="IPR010496">
    <property type="entry name" value="AL/BT2_dom"/>
</dbReference>
<dbReference type="GO" id="GO:0016787">
    <property type="term" value="F:hydrolase activity"/>
    <property type="evidence" value="ECO:0007669"/>
    <property type="project" value="InterPro"/>
</dbReference>
<feature type="chain" id="PRO_5021868505" description="3-keto-alpha-glucoside-1,2-lyase/3-keto-2-hydroxy-glucal hydratase domain-containing protein" evidence="1">
    <location>
        <begin position="36"/>
        <end position="237"/>
    </location>
</feature>
<proteinExistence type="predicted"/>
<dbReference type="Proteomes" id="UP000318538">
    <property type="component" value="Chromosome"/>
</dbReference>
<evidence type="ECO:0000259" key="2">
    <source>
        <dbReference type="Pfam" id="PF06439"/>
    </source>
</evidence>
<accession>A0A517N6J6</accession>
<dbReference type="EMBL" id="CP036525">
    <property type="protein sequence ID" value="QDT02769.1"/>
    <property type="molecule type" value="Genomic_DNA"/>
</dbReference>
<keyword evidence="1" id="KW-0732">Signal</keyword>
<dbReference type="KEGG" id="rlc:K227x_11470"/>